<dbReference type="EMBL" id="FIGO01000004">
    <property type="protein sequence ID" value="CYU65892.1"/>
    <property type="molecule type" value="Genomic_DNA"/>
</dbReference>
<dbReference type="Proteomes" id="UP000516797">
    <property type="component" value="Chromosome"/>
</dbReference>
<evidence type="ECO:0000313" key="1">
    <source>
        <dbReference type="EMBL" id="CYU65892.1"/>
    </source>
</evidence>
<gene>
    <name evidence="2" type="ORF">ERS132393_01576</name>
    <name evidence="1" type="ORF">ERS132410_00760</name>
    <name evidence="3" type="ORF">SSU1300283_01280</name>
</gene>
<dbReference type="Pfam" id="PF19591">
    <property type="entry name" value="DUF6096"/>
    <property type="match status" value="1"/>
</dbReference>
<evidence type="ECO:0000313" key="5">
    <source>
        <dbReference type="Proteomes" id="UP000073485"/>
    </source>
</evidence>
<dbReference type="AlphaFoldDB" id="A0A0Z7ZZR4"/>
<dbReference type="Proteomes" id="UP000073485">
    <property type="component" value="Unassembled WGS sequence"/>
</dbReference>
<dbReference type="Proteomes" id="UP000072530">
    <property type="component" value="Unassembled WGS sequence"/>
</dbReference>
<dbReference type="EMBL" id="CP058741">
    <property type="protein sequence ID" value="QOE28598.1"/>
    <property type="molecule type" value="Genomic_DNA"/>
</dbReference>
<reference evidence="4 5" key="1">
    <citation type="submission" date="2016-02" db="EMBL/GenBank/DDBJ databases">
        <authorList>
            <consortium name="Pathogen Informatics"/>
        </authorList>
    </citation>
    <scope>NUCLEOTIDE SEQUENCE [LARGE SCALE GENOMIC DNA]</scope>
    <source>
        <strain evidence="2 4">LSS31</strain>
        <strain evidence="1 5">LSS48</strain>
    </source>
</reference>
<evidence type="ECO:0000313" key="2">
    <source>
        <dbReference type="EMBL" id="CYU89458.1"/>
    </source>
</evidence>
<protein>
    <submittedName>
        <fullName evidence="2">Prophage protein</fullName>
    </submittedName>
</protein>
<dbReference type="EMBL" id="FIGG01000007">
    <property type="protein sequence ID" value="CYU89458.1"/>
    <property type="molecule type" value="Genomic_DNA"/>
</dbReference>
<sequence>MSTRKPYITWTVKGTDYKLRLSTRQVCDIEEKLGVNLLKIFMPKPGEQFNLPALKVMLLIVQGALQKFHHGIKLDDVYDLFDEYVDEGYGQTELMADIIMPLFEVSGFIPKNKEEKESTLTAVE</sequence>
<evidence type="ECO:0000313" key="6">
    <source>
        <dbReference type="Proteomes" id="UP000516797"/>
    </source>
</evidence>
<dbReference type="RefSeq" id="WP_024390880.1">
    <property type="nucleotide sequence ID" value="NZ_CECV01000040.1"/>
</dbReference>
<organism evidence="2 4">
    <name type="scientific">Streptococcus suis</name>
    <dbReference type="NCBI Taxonomy" id="1307"/>
    <lineage>
        <taxon>Bacteria</taxon>
        <taxon>Bacillati</taxon>
        <taxon>Bacillota</taxon>
        <taxon>Bacilli</taxon>
        <taxon>Lactobacillales</taxon>
        <taxon>Streptococcaceae</taxon>
        <taxon>Streptococcus</taxon>
    </lineage>
</organism>
<dbReference type="InterPro" id="IPR046078">
    <property type="entry name" value="DUF6096"/>
</dbReference>
<name>A0A0Z7ZZR4_STRSU</name>
<accession>A0A0Z7ZZR4</accession>
<proteinExistence type="predicted"/>
<evidence type="ECO:0000313" key="4">
    <source>
        <dbReference type="Proteomes" id="UP000072530"/>
    </source>
</evidence>
<evidence type="ECO:0000313" key="3">
    <source>
        <dbReference type="EMBL" id="QOE28598.1"/>
    </source>
</evidence>
<reference evidence="3 6" key="2">
    <citation type="submission" date="2020-07" db="EMBL/GenBank/DDBJ databases">
        <title>Complete genome sequences of Streptococcus suis pig pathogenic strain 10, 13-00283-02 and 16085/3b.</title>
        <authorList>
            <person name="Bunk B."/>
            <person name="Jakobczak B."/>
            <person name="Florian V."/>
            <person name="Dittmar D."/>
            <person name="Maeder U."/>
            <person name="Jarek M."/>
            <person name="Baums C.G."/>
            <person name="Haeussler S."/>
            <person name="Voelker U."/>
            <person name="Michalik S."/>
        </authorList>
    </citation>
    <scope>NUCLEOTIDE SEQUENCE [LARGE SCALE GENOMIC DNA]</scope>
    <source>
        <strain evidence="3 6">13-00283-02</strain>
    </source>
</reference>